<sequence>MKMTFPHIIENGLGEKLIFHALEHEPDGDRLVGENFVVPGSGPPMHTHWLQDESLTVVSGKLAYQVQGQPVQYAGEGETVVFGRGQAHRFWNDGDTVLHCTAWIKPAHNFAFFITEVFASQRAAGRHQPEAFTGAYLLTRYASEFEMHDIPPFVKKAVLPATVLVGRALGKYTCFQDAPPAVVA</sequence>
<dbReference type="InterPro" id="IPR013096">
    <property type="entry name" value="Cupin_2"/>
</dbReference>
<dbReference type="SUPFAM" id="SSF51182">
    <property type="entry name" value="RmlC-like cupins"/>
    <property type="match status" value="1"/>
</dbReference>
<dbReference type="Gene3D" id="2.60.120.10">
    <property type="entry name" value="Jelly Rolls"/>
    <property type="match status" value="1"/>
</dbReference>
<dbReference type="InterPro" id="IPR011051">
    <property type="entry name" value="RmlC_Cupin_sf"/>
</dbReference>
<comment type="caution">
    <text evidence="1">The sequence shown here is derived from an EMBL/GenBank/DDBJ whole genome shotgun (WGS) entry which is preliminary data.</text>
</comment>
<organism evidence="1 2">
    <name type="scientific">Hymenobacter busanensis</name>
    <dbReference type="NCBI Taxonomy" id="2607656"/>
    <lineage>
        <taxon>Bacteria</taxon>
        <taxon>Pseudomonadati</taxon>
        <taxon>Bacteroidota</taxon>
        <taxon>Cytophagia</taxon>
        <taxon>Cytophagales</taxon>
        <taxon>Hymenobacteraceae</taxon>
        <taxon>Hymenobacter</taxon>
    </lineage>
</organism>
<dbReference type="Proteomes" id="UP000326380">
    <property type="component" value="Unassembled WGS sequence"/>
</dbReference>
<dbReference type="AlphaFoldDB" id="A0A7L5A379"/>
<dbReference type="CDD" id="cd02208">
    <property type="entry name" value="cupin_RmlC-like"/>
    <property type="match status" value="1"/>
</dbReference>
<evidence type="ECO:0000313" key="1">
    <source>
        <dbReference type="EMBL" id="KAA9327064.1"/>
    </source>
</evidence>
<proteinExistence type="predicted"/>
<evidence type="ECO:0000313" key="2">
    <source>
        <dbReference type="Proteomes" id="UP000326380"/>
    </source>
</evidence>
<dbReference type="EMBL" id="VTWU01000007">
    <property type="protein sequence ID" value="KAA9327064.1"/>
    <property type="molecule type" value="Genomic_DNA"/>
</dbReference>
<name>A0A7L5A379_9BACT</name>
<gene>
    <name evidence="1" type="ORF">F0P96_17645</name>
</gene>
<keyword evidence="2" id="KW-1185">Reference proteome</keyword>
<dbReference type="Pfam" id="PF07883">
    <property type="entry name" value="Cupin_2"/>
    <property type="match status" value="1"/>
</dbReference>
<accession>A0A7L5A379</accession>
<reference evidence="1 2" key="1">
    <citation type="submission" date="2019-09" db="EMBL/GenBank/DDBJ databases">
        <title>Genome sequence of Hymenobacter sp. M3.</title>
        <authorList>
            <person name="Srinivasan S."/>
        </authorList>
    </citation>
    <scope>NUCLEOTIDE SEQUENCE [LARGE SCALE GENOMIC DNA]</scope>
    <source>
        <strain evidence="1 2">M3</strain>
    </source>
</reference>
<dbReference type="InterPro" id="IPR014710">
    <property type="entry name" value="RmlC-like_jellyroll"/>
</dbReference>
<protein>
    <submittedName>
        <fullName evidence="1">Cupin domain-containing protein</fullName>
    </submittedName>
</protein>
<dbReference type="RefSeq" id="WP_151080246.1">
    <property type="nucleotide sequence ID" value="NZ_CP047647.1"/>
</dbReference>